<sequence length="215" mass="25086">MANDSDNHQSLNKEIRESDEVELNEFDGINQLHEFDQLNELREILADDLNPGNQNAINSSDTPGNSDDEIDYDPDDRRPISPSKIFYYSDTWYTDEVKFVTPKKRREHENELKAWRERRWAKIREEWNNNNKSKYNPYQPQNIATHPTPSWASIKLESSEGEAPNFFGAELEAASAADRDISEENPSRRRLPWGNERPEENSDTDSDEQDAKRDI</sequence>
<feature type="region of interest" description="Disordered" evidence="1">
    <location>
        <begin position="46"/>
        <end position="80"/>
    </location>
</feature>
<evidence type="ECO:0000256" key="1">
    <source>
        <dbReference type="SAM" id="MobiDB-lite"/>
    </source>
</evidence>
<organism evidence="2 3">
    <name type="scientific">Caenorhabditis bovis</name>
    <dbReference type="NCBI Taxonomy" id="2654633"/>
    <lineage>
        <taxon>Eukaryota</taxon>
        <taxon>Metazoa</taxon>
        <taxon>Ecdysozoa</taxon>
        <taxon>Nematoda</taxon>
        <taxon>Chromadorea</taxon>
        <taxon>Rhabditida</taxon>
        <taxon>Rhabditina</taxon>
        <taxon>Rhabditomorpha</taxon>
        <taxon>Rhabditoidea</taxon>
        <taxon>Rhabditidae</taxon>
        <taxon>Peloderinae</taxon>
        <taxon>Caenorhabditis</taxon>
    </lineage>
</organism>
<evidence type="ECO:0000313" key="3">
    <source>
        <dbReference type="Proteomes" id="UP000494206"/>
    </source>
</evidence>
<name>A0A8S1EK79_9PELO</name>
<dbReference type="Proteomes" id="UP000494206">
    <property type="component" value="Unassembled WGS sequence"/>
</dbReference>
<gene>
    <name evidence="2" type="ORF">CBOVIS_LOCUS2864</name>
</gene>
<feature type="region of interest" description="Disordered" evidence="1">
    <location>
        <begin position="128"/>
        <end position="215"/>
    </location>
</feature>
<keyword evidence="3" id="KW-1185">Reference proteome</keyword>
<reference evidence="2 3" key="1">
    <citation type="submission" date="2020-04" db="EMBL/GenBank/DDBJ databases">
        <authorList>
            <person name="Laetsch R D."/>
            <person name="Stevens L."/>
            <person name="Kumar S."/>
            <person name="Blaxter L. M."/>
        </authorList>
    </citation>
    <scope>NUCLEOTIDE SEQUENCE [LARGE SCALE GENOMIC DNA]</scope>
</reference>
<evidence type="ECO:0000313" key="2">
    <source>
        <dbReference type="EMBL" id="CAB3399797.1"/>
    </source>
</evidence>
<feature type="compositionally biased region" description="Polar residues" evidence="1">
    <location>
        <begin position="128"/>
        <end position="151"/>
    </location>
</feature>
<feature type="compositionally biased region" description="Basic and acidic residues" evidence="1">
    <location>
        <begin position="177"/>
        <end position="187"/>
    </location>
</feature>
<protein>
    <submittedName>
        <fullName evidence="2">Uncharacterized protein</fullName>
    </submittedName>
</protein>
<dbReference type="AlphaFoldDB" id="A0A8S1EK79"/>
<accession>A0A8S1EK79</accession>
<comment type="caution">
    <text evidence="2">The sequence shown here is derived from an EMBL/GenBank/DDBJ whole genome shotgun (WGS) entry which is preliminary data.</text>
</comment>
<feature type="compositionally biased region" description="Polar residues" evidence="1">
    <location>
        <begin position="51"/>
        <end position="65"/>
    </location>
</feature>
<dbReference type="EMBL" id="CADEPM010000002">
    <property type="protein sequence ID" value="CAB3399797.1"/>
    <property type="molecule type" value="Genomic_DNA"/>
</dbReference>
<proteinExistence type="predicted"/>